<reference evidence="5" key="1">
    <citation type="submission" date="2020-08" db="EMBL/GenBank/DDBJ databases">
        <title>Spodoptera exigua strain:BAW_Kor-Di-RS1 Genome sequencing and assembly.</title>
        <authorList>
            <person name="Kim J."/>
            <person name="Nam H.Y."/>
            <person name="Kwon M."/>
            <person name="Choi J.H."/>
            <person name="Cho S.R."/>
            <person name="Kim G.-H."/>
        </authorList>
    </citation>
    <scope>NUCLEOTIDE SEQUENCE</scope>
    <source>
        <strain evidence="5">BAW_Kor-Di-RS1</strain>
        <tissue evidence="5">Whole-body</tissue>
    </source>
</reference>
<sequence>MIKLFVFALLAGVLAIEEKPVAEIITESTIWETNSISVKGSYSYLTPEGEEYQITFTADDKGYKPTLRVVPAHQ</sequence>
<evidence type="ECO:0000313" key="5">
    <source>
        <dbReference type="EMBL" id="KAF9414976.1"/>
    </source>
</evidence>
<dbReference type="AlphaFoldDB" id="A0A835L2T8"/>
<dbReference type="InterPro" id="IPR000618">
    <property type="entry name" value="Insect_cuticle"/>
</dbReference>
<dbReference type="Proteomes" id="UP000648187">
    <property type="component" value="Unassembled WGS sequence"/>
</dbReference>
<dbReference type="PROSITE" id="PS00233">
    <property type="entry name" value="CHIT_BIND_RR_1"/>
    <property type="match status" value="1"/>
</dbReference>
<feature type="signal peptide" evidence="4">
    <location>
        <begin position="1"/>
        <end position="15"/>
    </location>
</feature>
<evidence type="ECO:0000256" key="4">
    <source>
        <dbReference type="SAM" id="SignalP"/>
    </source>
</evidence>
<evidence type="ECO:0000256" key="2">
    <source>
        <dbReference type="ARBA" id="ARBA00022729"/>
    </source>
</evidence>
<dbReference type="InterPro" id="IPR031311">
    <property type="entry name" value="CHIT_BIND_RR_consensus"/>
</dbReference>
<dbReference type="Pfam" id="PF00379">
    <property type="entry name" value="Chitin_bind_4"/>
    <property type="match status" value="1"/>
</dbReference>
<dbReference type="PROSITE" id="PS51155">
    <property type="entry name" value="CHIT_BIND_RR_2"/>
    <property type="match status" value="1"/>
</dbReference>
<keyword evidence="1 3" id="KW-0193">Cuticle</keyword>
<evidence type="ECO:0000313" key="6">
    <source>
        <dbReference type="Proteomes" id="UP000648187"/>
    </source>
</evidence>
<evidence type="ECO:0000256" key="1">
    <source>
        <dbReference type="ARBA" id="ARBA00022460"/>
    </source>
</evidence>
<evidence type="ECO:0000256" key="3">
    <source>
        <dbReference type="PROSITE-ProRule" id="PRU00497"/>
    </source>
</evidence>
<proteinExistence type="predicted"/>
<keyword evidence="6" id="KW-1185">Reference proteome</keyword>
<name>A0A835L2T8_SPOEX</name>
<comment type="caution">
    <text evidence="5">The sequence shown here is derived from an EMBL/GenBank/DDBJ whole genome shotgun (WGS) entry which is preliminary data.</text>
</comment>
<dbReference type="EMBL" id="JACKWZ010000120">
    <property type="protein sequence ID" value="KAF9414976.1"/>
    <property type="molecule type" value="Genomic_DNA"/>
</dbReference>
<gene>
    <name evidence="5" type="ORF">HW555_007243</name>
</gene>
<organism evidence="5 6">
    <name type="scientific">Spodoptera exigua</name>
    <name type="common">Beet armyworm</name>
    <name type="synonym">Noctua fulgens</name>
    <dbReference type="NCBI Taxonomy" id="7107"/>
    <lineage>
        <taxon>Eukaryota</taxon>
        <taxon>Metazoa</taxon>
        <taxon>Ecdysozoa</taxon>
        <taxon>Arthropoda</taxon>
        <taxon>Hexapoda</taxon>
        <taxon>Insecta</taxon>
        <taxon>Pterygota</taxon>
        <taxon>Neoptera</taxon>
        <taxon>Endopterygota</taxon>
        <taxon>Lepidoptera</taxon>
        <taxon>Glossata</taxon>
        <taxon>Ditrysia</taxon>
        <taxon>Noctuoidea</taxon>
        <taxon>Noctuidae</taxon>
        <taxon>Amphipyrinae</taxon>
        <taxon>Spodoptera</taxon>
    </lineage>
</organism>
<feature type="chain" id="PRO_5032732146" evidence="4">
    <location>
        <begin position="16"/>
        <end position="74"/>
    </location>
</feature>
<protein>
    <submittedName>
        <fullName evidence="5">Uncharacterized protein</fullName>
    </submittedName>
</protein>
<accession>A0A835L2T8</accession>
<dbReference type="GO" id="GO:0042302">
    <property type="term" value="F:structural constituent of cuticle"/>
    <property type="evidence" value="ECO:0007669"/>
    <property type="project" value="UniProtKB-UniRule"/>
</dbReference>
<keyword evidence="2 4" id="KW-0732">Signal</keyword>